<evidence type="ECO:0000313" key="3">
    <source>
        <dbReference type="EMBL" id="TFY59833.1"/>
    </source>
</evidence>
<gene>
    <name evidence="3" type="ORF">EVJ58_g5542</name>
</gene>
<proteinExistence type="predicted"/>
<sequence length="592" mass="68428">MSAVRDKEPVERVREQIDQEIAQLRQSVQVLIARRNELAPVLRLPVELLSEVFVLNATTHSPDDLRWTNVAYVCQYWRSVAVQTPRLWTCINFKAEPWVALQLERSKNMPLVAHVDLRARQFVSKCEGFGLLARSMDRVRRLTISSGEMRGTVHKLWRHMTYPAPILESFVFHNPSQTRAGPTSHVPTQLFRGECPSLQYVELRQCTWCWATTLFSHTVTHLTLDGHNVQMRTSLEEILSALELMPNLEWLDLDHITPEVPWFFIPNVGVGQFVHLARLKFLRIDALALNTAIMLYHISFPMETQLALCCDAFRRLDEFIAVGHAISSKYRREEGMEDRRLKSFTFKPHSSQALELIAWNQPYSADELHNDARSSDAAVRLLLRWEGREPDFSVASLLYACRALPLETVRTFYVPEYVSLTGQAWIELFSGMKNVSSVWVQGRSATHLPDALRRENCSQCRIDITGEMSVGDPMRQHTRVPSLFPLLHTLTLEEVDFTGDTCPDACFFWQLQDVVLERTKQANRLKLIIHRCRNFILEQMQDLRMVGADVTWTGEEILDFDLRDVDSDDSEEDYEDYYDRAYSDDDDSDDDD</sequence>
<evidence type="ECO:0000313" key="4">
    <source>
        <dbReference type="Proteomes" id="UP000298390"/>
    </source>
</evidence>
<comment type="caution">
    <text evidence="3">The sequence shown here is derived from an EMBL/GenBank/DDBJ whole genome shotgun (WGS) entry which is preliminary data.</text>
</comment>
<reference evidence="3 4" key="1">
    <citation type="submission" date="2019-01" db="EMBL/GenBank/DDBJ databases">
        <title>Genome sequencing of the rare red list fungi Fomitopsis rosea.</title>
        <authorList>
            <person name="Buettner E."/>
            <person name="Kellner H."/>
        </authorList>
    </citation>
    <scope>NUCLEOTIDE SEQUENCE [LARGE SCALE GENOMIC DNA]</scope>
    <source>
        <strain evidence="3 4">DSM 105464</strain>
    </source>
</reference>
<dbReference type="InterPro" id="IPR001810">
    <property type="entry name" value="F-box_dom"/>
</dbReference>
<dbReference type="SUPFAM" id="SSF52047">
    <property type="entry name" value="RNI-like"/>
    <property type="match status" value="1"/>
</dbReference>
<organism evidence="3 4">
    <name type="scientific">Rhodofomes roseus</name>
    <dbReference type="NCBI Taxonomy" id="34475"/>
    <lineage>
        <taxon>Eukaryota</taxon>
        <taxon>Fungi</taxon>
        <taxon>Dikarya</taxon>
        <taxon>Basidiomycota</taxon>
        <taxon>Agaricomycotina</taxon>
        <taxon>Agaricomycetes</taxon>
        <taxon>Polyporales</taxon>
        <taxon>Rhodofomes</taxon>
    </lineage>
</organism>
<feature type="domain" description="F-box" evidence="2">
    <location>
        <begin position="42"/>
        <end position="93"/>
    </location>
</feature>
<dbReference type="Gene3D" id="3.80.10.10">
    <property type="entry name" value="Ribonuclease Inhibitor"/>
    <property type="match status" value="1"/>
</dbReference>
<protein>
    <recommendedName>
        <fullName evidence="2">F-box domain-containing protein</fullName>
    </recommendedName>
</protein>
<feature type="compositionally biased region" description="Acidic residues" evidence="1">
    <location>
        <begin position="566"/>
        <end position="576"/>
    </location>
</feature>
<accession>A0A4Y9YDN2</accession>
<name>A0A4Y9YDN2_9APHY</name>
<dbReference type="Proteomes" id="UP000298390">
    <property type="component" value="Unassembled WGS sequence"/>
</dbReference>
<dbReference type="AlphaFoldDB" id="A0A4Y9YDN2"/>
<dbReference type="InterPro" id="IPR032675">
    <property type="entry name" value="LRR_dom_sf"/>
</dbReference>
<feature type="region of interest" description="Disordered" evidence="1">
    <location>
        <begin position="565"/>
        <end position="592"/>
    </location>
</feature>
<dbReference type="STRING" id="34475.A0A4Y9YDN2"/>
<dbReference type="Pfam" id="PF12937">
    <property type="entry name" value="F-box-like"/>
    <property type="match status" value="1"/>
</dbReference>
<dbReference type="EMBL" id="SEKV01000285">
    <property type="protein sequence ID" value="TFY59833.1"/>
    <property type="molecule type" value="Genomic_DNA"/>
</dbReference>
<evidence type="ECO:0000259" key="2">
    <source>
        <dbReference type="Pfam" id="PF12937"/>
    </source>
</evidence>
<evidence type="ECO:0000256" key="1">
    <source>
        <dbReference type="SAM" id="MobiDB-lite"/>
    </source>
</evidence>